<dbReference type="InterPro" id="IPR049994">
    <property type="entry name" value="Staley_37-like"/>
</dbReference>
<reference evidence="1 2" key="1">
    <citation type="submission" date="2018-02" db="EMBL/GenBank/DDBJ databases">
        <title>Genomic characterization of three novel Basilisk-like phages infecting Bacillus anthracis.</title>
        <authorList>
            <person name="Farlow J."/>
            <person name="Bolkvadze D."/>
            <person name="Leshkasheli L."/>
            <person name="Kusradze I."/>
            <person name="Kotorashvili A."/>
            <person name="Kotaria N."/>
            <person name="Balarjishvili N."/>
            <person name="Kvachadze L."/>
            <person name="Nikolich M."/>
            <person name="Kutateladze M."/>
        </authorList>
    </citation>
    <scope>NUCLEOTIDE SEQUENCE [LARGE SCALE GENOMIC DNA]</scope>
</reference>
<evidence type="ECO:0000313" key="1">
    <source>
        <dbReference type="EMBL" id="AXY83218.1"/>
    </source>
</evidence>
<dbReference type="NCBIfam" id="NF042927">
    <property type="entry name" value="capsid_Caudo_2"/>
    <property type="match status" value="1"/>
</dbReference>
<accession>A0A385IJY2</accession>
<sequence length="312" mass="35328">MAKYTVAQREKFFEQVKKYAQASKLDEAGKKLQEGIKKMAATTAGREELAQLITENLEAEMKSYDLRPLLFETKQRELLEKVEYKRKGKFRAFRITRGGYVPKSQIFQDVVQASPEEFAVRPSCHLDQIRTGRISSVDELRSGAAEALITEYNRYFFESLNAAVNSTDNPNNVFTVSGEVSKDVLDKAIAAAAKHGKVSIVGTYQSLLPITNFTGYTDTQKDEIMRTGKIGIYRGANLVELTEYDDADGLPVIKDDTIFLVVRKAGHVDDFGEMANEEITDKEHQEFSILIRKEWGFTILYPEYIFMIKVTA</sequence>
<protein>
    <recommendedName>
        <fullName evidence="3">Major capsid protein</fullName>
    </recommendedName>
</protein>
<organism evidence="1 2">
    <name type="scientific">Bacillus phage v_B-Bak10</name>
    <dbReference type="NCBI Taxonomy" id="2094736"/>
    <lineage>
        <taxon>Viruses</taxon>
        <taxon>Duplodnaviria</taxon>
        <taxon>Heunggongvirae</taxon>
        <taxon>Uroviricota</taxon>
        <taxon>Caudoviricetes</taxon>
        <taxon>Sejongvirinae</taxon>
        <taxon>Basiliskvirus</taxon>
        <taxon>Basiliskvirus bak10</taxon>
    </lineage>
</organism>
<evidence type="ECO:0008006" key="3">
    <source>
        <dbReference type="Google" id="ProtNLM"/>
    </source>
</evidence>
<name>A0A385IJY2_9CAUD</name>
<keyword evidence="2" id="KW-1185">Reference proteome</keyword>
<proteinExistence type="predicted"/>
<gene>
    <name evidence="1" type="ORF">vBBBak10_033</name>
</gene>
<evidence type="ECO:0000313" key="2">
    <source>
        <dbReference type="Proteomes" id="UP000262714"/>
    </source>
</evidence>
<dbReference type="Proteomes" id="UP000262714">
    <property type="component" value="Segment"/>
</dbReference>
<dbReference type="EMBL" id="MG967618">
    <property type="protein sequence ID" value="AXY83218.1"/>
    <property type="molecule type" value="Genomic_DNA"/>
</dbReference>